<dbReference type="EMBL" id="JAGIZQ010000003">
    <property type="protein sequence ID" value="KAH6636620.1"/>
    <property type="molecule type" value="Genomic_DNA"/>
</dbReference>
<protein>
    <submittedName>
        <fullName evidence="1">Uncharacterized protein</fullName>
    </submittedName>
</protein>
<reference evidence="1 2" key="1">
    <citation type="journal article" date="2021" name="Nat. Commun.">
        <title>Genetic determinants of endophytism in the Arabidopsis root mycobiome.</title>
        <authorList>
            <person name="Mesny F."/>
            <person name="Miyauchi S."/>
            <person name="Thiergart T."/>
            <person name="Pickel B."/>
            <person name="Atanasova L."/>
            <person name="Karlsson M."/>
            <person name="Huettel B."/>
            <person name="Barry K.W."/>
            <person name="Haridas S."/>
            <person name="Chen C."/>
            <person name="Bauer D."/>
            <person name="Andreopoulos W."/>
            <person name="Pangilinan J."/>
            <person name="LaButti K."/>
            <person name="Riley R."/>
            <person name="Lipzen A."/>
            <person name="Clum A."/>
            <person name="Drula E."/>
            <person name="Henrissat B."/>
            <person name="Kohler A."/>
            <person name="Grigoriev I.V."/>
            <person name="Martin F.M."/>
            <person name="Hacquard S."/>
        </authorList>
    </citation>
    <scope>NUCLEOTIDE SEQUENCE [LARGE SCALE GENOMIC DNA]</scope>
    <source>
        <strain evidence="1 2">MPI-SDFR-AT-0079</strain>
    </source>
</reference>
<accession>A0ACB7PG25</accession>
<dbReference type="Proteomes" id="UP000724584">
    <property type="component" value="Unassembled WGS sequence"/>
</dbReference>
<comment type="caution">
    <text evidence="1">The sequence shown here is derived from an EMBL/GenBank/DDBJ whole genome shotgun (WGS) entry which is preliminary data.</text>
</comment>
<gene>
    <name evidence="1" type="ORF">F5144DRAFT_187297</name>
</gene>
<proteinExistence type="predicted"/>
<organism evidence="1 2">
    <name type="scientific">Chaetomium tenue</name>
    <dbReference type="NCBI Taxonomy" id="1854479"/>
    <lineage>
        <taxon>Eukaryota</taxon>
        <taxon>Fungi</taxon>
        <taxon>Dikarya</taxon>
        <taxon>Ascomycota</taxon>
        <taxon>Pezizomycotina</taxon>
        <taxon>Sordariomycetes</taxon>
        <taxon>Sordariomycetidae</taxon>
        <taxon>Sordariales</taxon>
        <taxon>Chaetomiaceae</taxon>
        <taxon>Chaetomium</taxon>
    </lineage>
</organism>
<keyword evidence="2" id="KW-1185">Reference proteome</keyword>
<sequence length="201" mass="21596">MNSSANNLLAFLAISLPLQPASFCCTPSGRWNSRPSLTGRLLAALNVNLPPPCRNIEIPPVFRPTPTFPHAQQAGPPATVSYQLTAVNSFSRLHPQGQPQVAHPTQTALVSCGRWSVLPPAVKALVTFVSAALAAVSLPGLLDPNFDGLVCDTVFILRTCMVMQDGQTYLTIPPVLPAQRFRLPFAQHRPGRTTRLSAPSN</sequence>
<evidence type="ECO:0000313" key="2">
    <source>
        <dbReference type="Proteomes" id="UP000724584"/>
    </source>
</evidence>
<name>A0ACB7PG25_9PEZI</name>
<evidence type="ECO:0000313" key="1">
    <source>
        <dbReference type="EMBL" id="KAH6636620.1"/>
    </source>
</evidence>